<accession>A0ABS9W6F6</accession>
<evidence type="ECO:0000256" key="2">
    <source>
        <dbReference type="ARBA" id="ARBA00004162"/>
    </source>
</evidence>
<keyword evidence="11" id="KW-0966">Cell projection</keyword>
<dbReference type="Pfam" id="PF03748">
    <property type="entry name" value="FliL"/>
    <property type="match status" value="1"/>
</dbReference>
<proteinExistence type="inferred from homology"/>
<evidence type="ECO:0000256" key="1">
    <source>
        <dbReference type="ARBA" id="ARBA00002254"/>
    </source>
</evidence>
<reference evidence="11 12" key="1">
    <citation type="submission" date="2022-03" db="EMBL/GenBank/DDBJ databases">
        <title>Complete genome analysis of Roseomonas KG 17.1 : a prolific producer of plant growth promoters.</title>
        <authorList>
            <person name="Saadouli I."/>
            <person name="Najjari A."/>
            <person name="Mosbah A."/>
            <person name="Ouzari H.I."/>
        </authorList>
    </citation>
    <scope>NUCLEOTIDE SEQUENCE [LARGE SCALE GENOMIC DNA]</scope>
    <source>
        <strain evidence="11 12">KG17-1</strain>
    </source>
</reference>
<evidence type="ECO:0000256" key="8">
    <source>
        <dbReference type="ARBA" id="ARBA00022989"/>
    </source>
</evidence>
<keyword evidence="11" id="KW-0969">Cilium</keyword>
<protein>
    <recommendedName>
        <fullName evidence="10">Flagellar protein FliL</fullName>
    </recommendedName>
</protein>
<evidence type="ECO:0000256" key="7">
    <source>
        <dbReference type="ARBA" id="ARBA00022779"/>
    </source>
</evidence>
<keyword evidence="10" id="KW-0997">Cell inner membrane</keyword>
<keyword evidence="6" id="KW-0812">Transmembrane</keyword>
<gene>
    <name evidence="11" type="ORF">MON41_13620</name>
</gene>
<keyword evidence="5 10" id="KW-0145">Chemotaxis</keyword>
<dbReference type="InterPro" id="IPR005503">
    <property type="entry name" value="FliL"/>
</dbReference>
<evidence type="ECO:0000256" key="10">
    <source>
        <dbReference type="RuleBase" id="RU364125"/>
    </source>
</evidence>
<evidence type="ECO:0000313" key="12">
    <source>
        <dbReference type="Proteomes" id="UP001201985"/>
    </source>
</evidence>
<evidence type="ECO:0000256" key="5">
    <source>
        <dbReference type="ARBA" id="ARBA00022500"/>
    </source>
</evidence>
<evidence type="ECO:0000256" key="3">
    <source>
        <dbReference type="ARBA" id="ARBA00008281"/>
    </source>
</evidence>
<sequence>MTREEAFAKQADANRRGFSMNRISTRRIAMGFLAGLATAPLAILTATPGRAAEEAPKKEFEYVALGDFTINLPSTGRRMSYVVVSVTLETEAGHSQPFKDLQPRLKQAVLRRLMSMSERQELRPGRTDPAQLRDNLFDSLTQVQEGGLRDVVITRLLHS</sequence>
<evidence type="ECO:0000256" key="4">
    <source>
        <dbReference type="ARBA" id="ARBA00022475"/>
    </source>
</evidence>
<keyword evidence="7 10" id="KW-0283">Flagellar rotation</keyword>
<evidence type="ECO:0000313" key="11">
    <source>
        <dbReference type="EMBL" id="MCI0754796.1"/>
    </source>
</evidence>
<comment type="function">
    <text evidence="1 10">Controls the rotational direction of flagella during chemotaxis.</text>
</comment>
<dbReference type="EMBL" id="JALBUU010000004">
    <property type="protein sequence ID" value="MCI0754796.1"/>
    <property type="molecule type" value="Genomic_DNA"/>
</dbReference>
<dbReference type="RefSeq" id="WP_241793076.1">
    <property type="nucleotide sequence ID" value="NZ_JALBUU010000004.1"/>
</dbReference>
<comment type="subcellular location">
    <subcellularLocation>
        <location evidence="10">Cell inner membrane</location>
    </subcellularLocation>
    <subcellularLocation>
        <location evidence="2">Cell membrane</location>
        <topology evidence="2">Single-pass membrane protein</topology>
    </subcellularLocation>
</comment>
<comment type="caution">
    <text evidence="11">The sequence shown here is derived from an EMBL/GenBank/DDBJ whole genome shotgun (WGS) entry which is preliminary data.</text>
</comment>
<evidence type="ECO:0000256" key="6">
    <source>
        <dbReference type="ARBA" id="ARBA00022692"/>
    </source>
</evidence>
<name>A0ABS9W6F6_9PROT</name>
<keyword evidence="9 10" id="KW-0472">Membrane</keyword>
<evidence type="ECO:0000256" key="9">
    <source>
        <dbReference type="ARBA" id="ARBA00023136"/>
    </source>
</evidence>
<keyword evidence="4" id="KW-1003">Cell membrane</keyword>
<keyword evidence="11" id="KW-0282">Flagellum</keyword>
<keyword evidence="12" id="KW-1185">Reference proteome</keyword>
<organism evidence="11 12">
    <name type="scientific">Teichococcus vastitatis</name>
    <dbReference type="NCBI Taxonomy" id="2307076"/>
    <lineage>
        <taxon>Bacteria</taxon>
        <taxon>Pseudomonadati</taxon>
        <taxon>Pseudomonadota</taxon>
        <taxon>Alphaproteobacteria</taxon>
        <taxon>Acetobacterales</taxon>
        <taxon>Roseomonadaceae</taxon>
        <taxon>Roseomonas</taxon>
    </lineage>
</organism>
<dbReference type="Proteomes" id="UP001201985">
    <property type="component" value="Unassembled WGS sequence"/>
</dbReference>
<comment type="similarity">
    <text evidence="3 10">Belongs to the FliL family.</text>
</comment>
<keyword evidence="8" id="KW-1133">Transmembrane helix</keyword>